<dbReference type="NCBIfam" id="NF005716">
    <property type="entry name" value="PRK07531.1"/>
    <property type="match status" value="1"/>
</dbReference>
<comment type="pathway">
    <text evidence="2 7">Amine and polyamine metabolism; carnitine metabolism.</text>
</comment>
<dbReference type="EC" id="1.1.1.108" evidence="7"/>
<dbReference type="SUPFAM" id="SSF48179">
    <property type="entry name" value="6-phosphogluconate dehydrogenase C-terminal domain-like"/>
    <property type="match status" value="1"/>
</dbReference>
<dbReference type="Gene3D" id="3.40.50.720">
    <property type="entry name" value="NAD(P)-binding Rossmann-like Domain"/>
    <property type="match status" value="1"/>
</dbReference>
<comment type="catalytic activity">
    <reaction evidence="7">
        <text>carnitine + NAD(+) = 3-dehydrocarnitine + NADH + H(+)</text>
        <dbReference type="Rhea" id="RHEA:19265"/>
        <dbReference type="ChEBI" id="CHEBI:15378"/>
        <dbReference type="ChEBI" id="CHEBI:17126"/>
        <dbReference type="ChEBI" id="CHEBI:57540"/>
        <dbReference type="ChEBI" id="CHEBI:57885"/>
        <dbReference type="ChEBI" id="CHEBI:57945"/>
        <dbReference type="EC" id="1.1.1.108"/>
    </reaction>
</comment>
<evidence type="ECO:0000259" key="8">
    <source>
        <dbReference type="Pfam" id="PF00725"/>
    </source>
</evidence>
<dbReference type="Gene3D" id="3.10.129.10">
    <property type="entry name" value="Hotdog Thioesterase"/>
    <property type="match status" value="1"/>
</dbReference>
<evidence type="ECO:0000256" key="4">
    <source>
        <dbReference type="ARBA" id="ARBA00022490"/>
    </source>
</evidence>
<evidence type="ECO:0000256" key="7">
    <source>
        <dbReference type="HAMAP-Rule" id="MF_02129"/>
    </source>
</evidence>
<feature type="binding site" evidence="7">
    <location>
        <begin position="10"/>
        <end position="15"/>
    </location>
    <ligand>
        <name>NAD(+)</name>
        <dbReference type="ChEBI" id="CHEBI:57540"/>
    </ligand>
</feature>
<accession>A0A6J4Q4Z1</accession>
<dbReference type="Pfam" id="PF00725">
    <property type="entry name" value="3HCDH"/>
    <property type="match status" value="1"/>
</dbReference>
<keyword evidence="6 7" id="KW-0520">NAD</keyword>
<evidence type="ECO:0000256" key="2">
    <source>
        <dbReference type="ARBA" id="ARBA00004855"/>
    </source>
</evidence>
<protein>
    <recommendedName>
        <fullName evidence="7">L-carnitine dehydrogenase</fullName>
        <shortName evidence="7">CDH</shortName>
        <shortName evidence="7">L-CDH</shortName>
        <ecNumber evidence="7">1.1.1.108</ecNumber>
    </recommendedName>
</protein>
<feature type="domain" description="3-hydroxyacyl-CoA dehydrogenase C-terminal" evidence="8">
    <location>
        <begin position="185"/>
        <end position="251"/>
    </location>
</feature>
<sequence length="486" mass="54047">MTIKQVAVLGGGVIGAGWVARLIENGHDVAVFDPAEGAERRLHESLANADAAYAKLFTAPRRAKGQVRMAPSVADACRDADLIVEAVPERLDIKHRVYAEAESTARPDVLIASSTSGIKPTDLQGPLQHPERLLVVHPFNPVYLLPVVEIVGGQQTSEDAIQRAMDFYPTLGMKPVRVRKEIEAFVADRLLESLWREALWLIKDGICTTQELDDIVRYGFGLRWAQLGVFDTYRVAGGEAGMRHFMAQFGPCLKWPWTKLMDVPEFDDALVDLIAGQSDAQSGHIPIRQLERIRDDNLVAIQKALQATNWGAGELLARHERALAQDAPEPDWTQPLPTFRVRVPAHWLDYNGHMTESRYLEAFALGTDGFMRMIGLDAEAIAAGHSLFTAETHIRHLDEVSRDQDIAITTQVVEAAVKKVHLWHEMREGTRLLATSEHLLIHMDLNTRASAEPPPAVRARLDHVAEAHTKLPQPDGLGRHVGQRRH</sequence>
<dbReference type="InterPro" id="IPR029069">
    <property type="entry name" value="HotDog_dom_sf"/>
</dbReference>
<evidence type="ECO:0000259" key="9">
    <source>
        <dbReference type="Pfam" id="PF02737"/>
    </source>
</evidence>
<dbReference type="UniPathway" id="UPA00117"/>
<dbReference type="Gene3D" id="1.10.1040.10">
    <property type="entry name" value="N-(1-d-carboxylethyl)-l-norvaline Dehydrogenase, domain 2"/>
    <property type="match status" value="1"/>
</dbReference>
<name>A0A6J4Q4Z1_9RHOB</name>
<dbReference type="InterPro" id="IPR013328">
    <property type="entry name" value="6PGD_dom2"/>
</dbReference>
<dbReference type="HAMAP" id="MF_02129">
    <property type="entry name" value="L_carnitine_dehydrog"/>
    <property type="match status" value="1"/>
</dbReference>
<keyword evidence="5 7" id="KW-0560">Oxidoreductase</keyword>
<reference evidence="10" key="1">
    <citation type="submission" date="2020-02" db="EMBL/GenBank/DDBJ databases">
        <authorList>
            <person name="Meier V. D."/>
        </authorList>
    </citation>
    <scope>NUCLEOTIDE SEQUENCE</scope>
    <source>
        <strain evidence="10">AVDCRST_MAG15</strain>
    </source>
</reference>
<dbReference type="SUPFAM" id="SSF54637">
    <property type="entry name" value="Thioesterase/thiol ester dehydrase-isomerase"/>
    <property type="match status" value="1"/>
</dbReference>
<dbReference type="InterPro" id="IPR036291">
    <property type="entry name" value="NAD(P)-bd_dom_sf"/>
</dbReference>
<dbReference type="AlphaFoldDB" id="A0A6J4Q4Z1"/>
<dbReference type="InterPro" id="IPR008927">
    <property type="entry name" value="6-PGluconate_DH-like_C_sf"/>
</dbReference>
<keyword evidence="4 7" id="KW-0963">Cytoplasm</keyword>
<dbReference type="GO" id="GO:0070403">
    <property type="term" value="F:NAD+ binding"/>
    <property type="evidence" value="ECO:0007669"/>
    <property type="project" value="InterPro"/>
</dbReference>
<evidence type="ECO:0000313" key="10">
    <source>
        <dbReference type="EMBL" id="CAA9428337.1"/>
    </source>
</evidence>
<dbReference type="EMBL" id="CADCUU010000402">
    <property type="protein sequence ID" value="CAA9428337.1"/>
    <property type="molecule type" value="Genomic_DNA"/>
</dbReference>
<gene>
    <name evidence="10" type="ORF">AVDCRST_MAG15-2665</name>
</gene>
<comment type="subunit">
    <text evidence="3 7">Homodimer.</text>
</comment>
<dbReference type="PANTHER" id="PTHR48075">
    <property type="entry name" value="3-HYDROXYACYL-COA DEHYDROGENASE FAMILY PROTEIN"/>
    <property type="match status" value="1"/>
</dbReference>
<evidence type="ECO:0000256" key="1">
    <source>
        <dbReference type="ARBA" id="ARBA00004496"/>
    </source>
</evidence>
<feature type="domain" description="3-hydroxyacyl-CoA dehydrogenase NAD binding" evidence="9">
    <location>
        <begin position="5"/>
        <end position="181"/>
    </location>
</feature>
<comment type="similarity">
    <text evidence="7">Belongs to the 3-hydroxyacyl-CoA dehydrogenase family. L-carnitine dehydrogenase subfamily.</text>
</comment>
<comment type="subcellular location">
    <subcellularLocation>
        <location evidence="1 7">Cytoplasm</location>
    </subcellularLocation>
</comment>
<dbReference type="InterPro" id="IPR026578">
    <property type="entry name" value="L-carnitine_dehydrogenase"/>
</dbReference>
<dbReference type="PANTHER" id="PTHR48075:SF5">
    <property type="entry name" value="3-HYDROXYBUTYRYL-COA DEHYDROGENASE"/>
    <property type="match status" value="1"/>
</dbReference>
<proteinExistence type="inferred from homology"/>
<organism evidence="10">
    <name type="scientific">uncultured Rubellimicrobium sp</name>
    <dbReference type="NCBI Taxonomy" id="543078"/>
    <lineage>
        <taxon>Bacteria</taxon>
        <taxon>Pseudomonadati</taxon>
        <taxon>Pseudomonadota</taxon>
        <taxon>Alphaproteobacteria</taxon>
        <taxon>Rhodobacterales</taxon>
        <taxon>Roseobacteraceae</taxon>
        <taxon>Rubellimicrobium</taxon>
        <taxon>environmental samples</taxon>
    </lineage>
</organism>
<dbReference type="CDD" id="cd00586">
    <property type="entry name" value="4HBT"/>
    <property type="match status" value="1"/>
</dbReference>
<dbReference type="GO" id="GO:0047728">
    <property type="term" value="F:carnitine 3-dehydrogenase activity"/>
    <property type="evidence" value="ECO:0007669"/>
    <property type="project" value="UniProtKB-UniRule"/>
</dbReference>
<dbReference type="Pfam" id="PF13279">
    <property type="entry name" value="4HBT_2"/>
    <property type="match status" value="1"/>
</dbReference>
<dbReference type="GO" id="GO:0006631">
    <property type="term" value="P:fatty acid metabolic process"/>
    <property type="evidence" value="ECO:0007669"/>
    <property type="project" value="InterPro"/>
</dbReference>
<dbReference type="GO" id="GO:0009437">
    <property type="term" value="P:carnitine metabolic process"/>
    <property type="evidence" value="ECO:0007669"/>
    <property type="project" value="UniProtKB-UniRule"/>
</dbReference>
<evidence type="ECO:0000256" key="3">
    <source>
        <dbReference type="ARBA" id="ARBA00011738"/>
    </source>
</evidence>
<evidence type="ECO:0000256" key="6">
    <source>
        <dbReference type="ARBA" id="ARBA00023027"/>
    </source>
</evidence>
<evidence type="ECO:0000256" key="5">
    <source>
        <dbReference type="ARBA" id="ARBA00023002"/>
    </source>
</evidence>
<dbReference type="InterPro" id="IPR006176">
    <property type="entry name" value="3-OHacyl-CoA_DH_NAD-bd"/>
</dbReference>
<dbReference type="InterPro" id="IPR006108">
    <property type="entry name" value="3HC_DH_C"/>
</dbReference>
<comment type="function">
    <text evidence="7">Catalyzes the NAD(+)-dependent oxidation of L-carnitine to 3-dehydrocarnitine.</text>
</comment>
<dbReference type="GO" id="GO:0005737">
    <property type="term" value="C:cytoplasm"/>
    <property type="evidence" value="ECO:0007669"/>
    <property type="project" value="UniProtKB-SubCell"/>
</dbReference>
<dbReference type="Pfam" id="PF02737">
    <property type="entry name" value="3HCDH_N"/>
    <property type="match status" value="1"/>
</dbReference>
<dbReference type="SUPFAM" id="SSF51735">
    <property type="entry name" value="NAD(P)-binding Rossmann-fold domains"/>
    <property type="match status" value="1"/>
</dbReference>